<evidence type="ECO:0000259" key="4">
    <source>
        <dbReference type="Pfam" id="PF00294"/>
    </source>
</evidence>
<dbReference type="EMBL" id="CACRXK020001721">
    <property type="protein sequence ID" value="CAB3990756.1"/>
    <property type="molecule type" value="Genomic_DNA"/>
</dbReference>
<evidence type="ECO:0000256" key="1">
    <source>
        <dbReference type="ARBA" id="ARBA00022679"/>
    </source>
</evidence>
<evidence type="ECO:0000313" key="5">
    <source>
        <dbReference type="EMBL" id="CAB3990756.1"/>
    </source>
</evidence>
<feature type="domain" description="Carbohydrate kinase PfkB" evidence="4">
    <location>
        <begin position="7"/>
        <end position="185"/>
    </location>
</feature>
<evidence type="ECO:0000256" key="3">
    <source>
        <dbReference type="SAM" id="MobiDB-lite"/>
    </source>
</evidence>
<dbReference type="Gene3D" id="3.40.1190.20">
    <property type="match status" value="1"/>
</dbReference>
<dbReference type="CDD" id="cd01174">
    <property type="entry name" value="ribokinase"/>
    <property type="match status" value="1"/>
</dbReference>
<dbReference type="GO" id="GO:0004747">
    <property type="term" value="F:ribokinase activity"/>
    <property type="evidence" value="ECO:0007669"/>
    <property type="project" value="InterPro"/>
</dbReference>
<dbReference type="AlphaFoldDB" id="A0A6S7GMT0"/>
<dbReference type="PANTHER" id="PTHR10584:SF166">
    <property type="entry name" value="RIBOKINASE"/>
    <property type="match status" value="1"/>
</dbReference>
<protein>
    <submittedName>
        <fullName evidence="5">Ribokinase, partial</fullName>
    </submittedName>
</protein>
<dbReference type="InterPro" id="IPR002173">
    <property type="entry name" value="Carboh/pur_kinase_PfkB_CS"/>
</dbReference>
<dbReference type="PROSITE" id="PS00584">
    <property type="entry name" value="PFKB_KINASES_2"/>
    <property type="match status" value="1"/>
</dbReference>
<keyword evidence="6" id="KW-1185">Reference proteome</keyword>
<keyword evidence="2" id="KW-0418">Kinase</keyword>
<evidence type="ECO:0000256" key="2">
    <source>
        <dbReference type="ARBA" id="ARBA00022777"/>
    </source>
</evidence>
<name>A0A6S7GMT0_PARCT</name>
<dbReference type="PANTHER" id="PTHR10584">
    <property type="entry name" value="SUGAR KINASE"/>
    <property type="match status" value="1"/>
</dbReference>
<proteinExistence type="predicted"/>
<organism evidence="5 6">
    <name type="scientific">Paramuricea clavata</name>
    <name type="common">Red gorgonian</name>
    <name type="synonym">Violescent sea-whip</name>
    <dbReference type="NCBI Taxonomy" id="317549"/>
    <lineage>
        <taxon>Eukaryota</taxon>
        <taxon>Metazoa</taxon>
        <taxon>Cnidaria</taxon>
        <taxon>Anthozoa</taxon>
        <taxon>Octocorallia</taxon>
        <taxon>Malacalcyonacea</taxon>
        <taxon>Plexauridae</taxon>
        <taxon>Paramuricea</taxon>
    </lineage>
</organism>
<feature type="region of interest" description="Disordered" evidence="3">
    <location>
        <begin position="197"/>
        <end position="316"/>
    </location>
</feature>
<dbReference type="InterPro" id="IPR011877">
    <property type="entry name" value="Ribokinase"/>
</dbReference>
<dbReference type="Proteomes" id="UP001152795">
    <property type="component" value="Unassembled WGS sequence"/>
</dbReference>
<dbReference type="InterPro" id="IPR029056">
    <property type="entry name" value="Ribokinase-like"/>
</dbReference>
<dbReference type="SUPFAM" id="SSF53613">
    <property type="entry name" value="Ribokinase-like"/>
    <property type="match status" value="1"/>
</dbReference>
<dbReference type="GO" id="GO:0005829">
    <property type="term" value="C:cytosol"/>
    <property type="evidence" value="ECO:0007669"/>
    <property type="project" value="TreeGrafter"/>
</dbReference>
<sequence length="340" mass="36599">MLLTEEDVKAAKDVITSASVVVCQLEIKPEVTQLALSIAKKAGVITIFNPAPAQSWLDTMFYKDSDVFCANETEAEILTGVPISCVEDAFYALPVLLDRGAAKVVITLGENGSVVATREDPTPRHVPSKEVKPLDTTGAGDAFVGALAFYLSKYKGLTFAEMVRRANEIAAISVCGPGTQTSYPTVAKLPPALFDPPGVNSCPQRSPKPDTTIVHHRSKSEERRRRISLPNDNLTSRDGKPRNVNESPPKGQRRSSNDDAPSGTKKSRGFFGRRRSEGSVGSRKQIAEQSKSNGKVTKGEDGGNTERKEDVCGRRGSIPQIQGVALAGVETVGRETMIDF</sequence>
<gene>
    <name evidence="5" type="ORF">PACLA_8A042019</name>
</gene>
<keyword evidence="1" id="KW-0808">Transferase</keyword>
<dbReference type="GO" id="GO:0006014">
    <property type="term" value="P:D-ribose metabolic process"/>
    <property type="evidence" value="ECO:0007669"/>
    <property type="project" value="InterPro"/>
</dbReference>
<evidence type="ECO:0000313" key="6">
    <source>
        <dbReference type="Proteomes" id="UP001152795"/>
    </source>
</evidence>
<dbReference type="InterPro" id="IPR011611">
    <property type="entry name" value="PfkB_dom"/>
</dbReference>
<comment type="caution">
    <text evidence="5">The sequence shown here is derived from an EMBL/GenBank/DDBJ whole genome shotgun (WGS) entry which is preliminary data.</text>
</comment>
<dbReference type="Pfam" id="PF00294">
    <property type="entry name" value="PfkB"/>
    <property type="match status" value="1"/>
</dbReference>
<accession>A0A6S7GMT0</accession>
<reference evidence="5" key="1">
    <citation type="submission" date="2020-04" db="EMBL/GenBank/DDBJ databases">
        <authorList>
            <person name="Alioto T."/>
            <person name="Alioto T."/>
            <person name="Gomez Garrido J."/>
        </authorList>
    </citation>
    <scope>NUCLEOTIDE SEQUENCE</scope>
    <source>
        <strain evidence="5">A484AB</strain>
    </source>
</reference>
<feature type="compositionally biased region" description="Basic and acidic residues" evidence="3">
    <location>
        <begin position="297"/>
        <end position="313"/>
    </location>
</feature>